<proteinExistence type="inferred from homology"/>
<evidence type="ECO:0000256" key="1">
    <source>
        <dbReference type="ARBA" id="ARBA00008987"/>
    </source>
</evidence>
<evidence type="ECO:0000259" key="2">
    <source>
        <dbReference type="Pfam" id="PF06110"/>
    </source>
</evidence>
<dbReference type="GO" id="GO:0005829">
    <property type="term" value="C:cytosol"/>
    <property type="evidence" value="ECO:0007669"/>
    <property type="project" value="TreeGrafter"/>
</dbReference>
<dbReference type="Gene3D" id="3.40.30.10">
    <property type="entry name" value="Glutaredoxin"/>
    <property type="match status" value="1"/>
</dbReference>
<dbReference type="OrthoDB" id="78947at2759"/>
<protein>
    <recommendedName>
        <fullName evidence="2">Thioredoxin domain-containing protein</fullName>
    </recommendedName>
</protein>
<comment type="similarity">
    <text evidence="1">Belongs to the thioredoxin family.</text>
</comment>
<dbReference type="Proteomes" id="UP000541444">
    <property type="component" value="Unassembled WGS sequence"/>
</dbReference>
<feature type="domain" description="Thioredoxin" evidence="2">
    <location>
        <begin position="12"/>
        <end position="74"/>
    </location>
</feature>
<dbReference type="Pfam" id="PF06110">
    <property type="entry name" value="TXD17-like_Trx"/>
    <property type="match status" value="1"/>
</dbReference>
<dbReference type="PANTHER" id="PTHR12452">
    <property type="entry name" value="42-9-9 PROTEIN-RELATED"/>
    <property type="match status" value="1"/>
</dbReference>
<evidence type="ECO:0000313" key="4">
    <source>
        <dbReference type="Proteomes" id="UP000541444"/>
    </source>
</evidence>
<dbReference type="InterPro" id="IPR045108">
    <property type="entry name" value="TXNDC17-like"/>
</dbReference>
<dbReference type="SUPFAM" id="SSF52833">
    <property type="entry name" value="Thioredoxin-like"/>
    <property type="match status" value="1"/>
</dbReference>
<organism evidence="3 4">
    <name type="scientific">Kingdonia uniflora</name>
    <dbReference type="NCBI Taxonomy" id="39325"/>
    <lineage>
        <taxon>Eukaryota</taxon>
        <taxon>Viridiplantae</taxon>
        <taxon>Streptophyta</taxon>
        <taxon>Embryophyta</taxon>
        <taxon>Tracheophyta</taxon>
        <taxon>Spermatophyta</taxon>
        <taxon>Magnoliopsida</taxon>
        <taxon>Ranunculales</taxon>
        <taxon>Circaeasteraceae</taxon>
        <taxon>Kingdonia</taxon>
    </lineage>
</organism>
<name>A0A7J7KXG5_9MAGN</name>
<dbReference type="AlphaFoldDB" id="A0A7J7KXG5"/>
<dbReference type="GO" id="GO:0047134">
    <property type="term" value="F:protein-disulfide reductase [NAD(P)H] activity"/>
    <property type="evidence" value="ECO:0007669"/>
    <property type="project" value="InterPro"/>
</dbReference>
<sequence>MPLKIVDATLSTFDQVFEKFKSENKPKFILFLADKNPSTNLSWCPDCVDAEPVIYKKLEASSDDLELLRAYVGDSLHGGIPTTMEGGLEVQTKRSSNSCKVGKMTLSTAVSRIMKLILNPKRCPPQWKLICMLS</sequence>
<dbReference type="EMBL" id="JACGCM010002814">
    <property type="protein sequence ID" value="KAF6135061.1"/>
    <property type="molecule type" value="Genomic_DNA"/>
</dbReference>
<dbReference type="InterPro" id="IPR010357">
    <property type="entry name" value="TXNDC17_dom"/>
</dbReference>
<reference evidence="3 4" key="1">
    <citation type="journal article" date="2020" name="IScience">
        <title>Genome Sequencing of the Endangered Kingdonia uniflora (Circaeasteraceae, Ranunculales) Reveals Potential Mechanisms of Evolutionary Specialization.</title>
        <authorList>
            <person name="Sun Y."/>
            <person name="Deng T."/>
            <person name="Zhang A."/>
            <person name="Moore M.J."/>
            <person name="Landis J.B."/>
            <person name="Lin N."/>
            <person name="Zhang H."/>
            <person name="Zhang X."/>
            <person name="Huang J."/>
            <person name="Zhang X."/>
            <person name="Sun H."/>
            <person name="Wang H."/>
        </authorList>
    </citation>
    <scope>NUCLEOTIDE SEQUENCE [LARGE SCALE GENOMIC DNA]</scope>
    <source>
        <strain evidence="3">TB1705</strain>
        <tissue evidence="3">Leaf</tissue>
    </source>
</reference>
<gene>
    <name evidence="3" type="ORF">GIB67_002599</name>
</gene>
<comment type="caution">
    <text evidence="3">The sequence shown here is derived from an EMBL/GenBank/DDBJ whole genome shotgun (WGS) entry which is preliminary data.</text>
</comment>
<accession>A0A7J7KXG5</accession>
<dbReference type="InterPro" id="IPR036249">
    <property type="entry name" value="Thioredoxin-like_sf"/>
</dbReference>
<keyword evidence="4" id="KW-1185">Reference proteome</keyword>
<evidence type="ECO:0000313" key="3">
    <source>
        <dbReference type="EMBL" id="KAF6135061.1"/>
    </source>
</evidence>
<dbReference type="PANTHER" id="PTHR12452:SF0">
    <property type="entry name" value="THIOREDOXIN DOMAIN-CONTAINING PROTEIN 17"/>
    <property type="match status" value="1"/>
</dbReference>